<sequence>INSQKQRRELLQIAVKMFLVYIPTILAYTFISLLVVILGFIVIYVSHKIYVTIYDNLPVAQLSSASSSTSKISQGIKKMAKSSSLVTGPIARKSKTALRIIVTLEPCYLAYAVYKLRNATAAAASHTSVGAMTSGHSCFGFTQEVGPIQDLCSSNNYQGKFVVQYYDNLSAIPTRRRLHLHCSNACDMEAY</sequence>
<gene>
    <name evidence="3" type="primary">LOC101894697</name>
</gene>
<feature type="transmembrane region" description="Helical" evidence="1">
    <location>
        <begin position="20"/>
        <end position="45"/>
    </location>
</feature>
<keyword evidence="2" id="KW-1185">Reference proteome</keyword>
<reference evidence="3" key="1">
    <citation type="submission" date="2025-08" db="UniProtKB">
        <authorList>
            <consortium name="RefSeq"/>
        </authorList>
    </citation>
    <scope>IDENTIFICATION</scope>
    <source>
        <strain evidence="3">Aabys</strain>
        <tissue evidence="3">Whole body</tissue>
    </source>
</reference>
<name>A0ABM3V7X9_MUSDO</name>
<evidence type="ECO:0000256" key="1">
    <source>
        <dbReference type="SAM" id="Phobius"/>
    </source>
</evidence>
<protein>
    <submittedName>
        <fullName evidence="3">Uncharacterized protein LOC101894697</fullName>
    </submittedName>
</protein>
<organism evidence="2 3">
    <name type="scientific">Musca domestica</name>
    <name type="common">House fly</name>
    <dbReference type="NCBI Taxonomy" id="7370"/>
    <lineage>
        <taxon>Eukaryota</taxon>
        <taxon>Metazoa</taxon>
        <taxon>Ecdysozoa</taxon>
        <taxon>Arthropoda</taxon>
        <taxon>Hexapoda</taxon>
        <taxon>Insecta</taxon>
        <taxon>Pterygota</taxon>
        <taxon>Neoptera</taxon>
        <taxon>Endopterygota</taxon>
        <taxon>Diptera</taxon>
        <taxon>Brachycera</taxon>
        <taxon>Muscomorpha</taxon>
        <taxon>Muscoidea</taxon>
        <taxon>Muscidae</taxon>
        <taxon>Musca</taxon>
    </lineage>
</organism>
<keyword evidence="1" id="KW-1133">Transmembrane helix</keyword>
<keyword evidence="1" id="KW-0472">Membrane</keyword>
<accession>A0ABM3V7X9</accession>
<feature type="non-terminal residue" evidence="3">
    <location>
        <position position="1"/>
    </location>
</feature>
<evidence type="ECO:0000313" key="2">
    <source>
        <dbReference type="Proteomes" id="UP001652621"/>
    </source>
</evidence>
<dbReference type="GeneID" id="101894697"/>
<dbReference type="RefSeq" id="XP_058981897.1">
    <property type="nucleotide sequence ID" value="XM_059125914.1"/>
</dbReference>
<proteinExistence type="predicted"/>
<evidence type="ECO:0000313" key="3">
    <source>
        <dbReference type="RefSeq" id="XP_058981897.1"/>
    </source>
</evidence>
<dbReference type="Proteomes" id="UP001652621">
    <property type="component" value="Unplaced"/>
</dbReference>
<keyword evidence="1" id="KW-0812">Transmembrane</keyword>